<dbReference type="WBParaSite" id="TREG1_137890.1">
    <property type="protein sequence ID" value="TREG1_137890.1"/>
    <property type="gene ID" value="TREG1_137890"/>
</dbReference>
<sequence length="68" mass="8059">MKYKVDDSKLFKDYYESCIRIAFSSNDDQLLYSAGLPDLNLRVSYILQQKPVTCLSPVDEQHENRRHY</sequence>
<evidence type="ECO:0000313" key="1">
    <source>
        <dbReference type="Proteomes" id="UP000050795"/>
    </source>
</evidence>
<dbReference type="Proteomes" id="UP000050795">
    <property type="component" value="Unassembled WGS sequence"/>
</dbReference>
<dbReference type="WBParaSite" id="TREG1_5720.1">
    <property type="protein sequence ID" value="TREG1_5720.1"/>
    <property type="gene ID" value="TREG1_5720"/>
</dbReference>
<reference evidence="1" key="1">
    <citation type="submission" date="2022-06" db="EMBL/GenBank/DDBJ databases">
        <authorList>
            <person name="Berger JAMES D."/>
            <person name="Berger JAMES D."/>
        </authorList>
    </citation>
    <scope>NUCLEOTIDE SEQUENCE [LARGE SCALE GENOMIC DNA]</scope>
</reference>
<dbReference type="WBParaSite" id="TREG1_5560.1">
    <property type="protein sequence ID" value="TREG1_5560.1"/>
    <property type="gene ID" value="TREG1_5560"/>
</dbReference>
<dbReference type="WBParaSite" id="TREG1_5650.1">
    <property type="protein sequence ID" value="TREG1_5650.1"/>
    <property type="gene ID" value="TREG1_5650"/>
</dbReference>
<proteinExistence type="predicted"/>
<dbReference type="WBParaSite" id="TREG1_5500.1">
    <property type="protein sequence ID" value="TREG1_5500.1"/>
    <property type="gene ID" value="TREG1_5500"/>
</dbReference>
<evidence type="ECO:0000313" key="3">
    <source>
        <dbReference type="WBParaSite" id="TREG1_5500.1"/>
    </source>
</evidence>
<protein>
    <submittedName>
        <fullName evidence="2 3">Uncharacterized protein</fullName>
    </submittedName>
</protein>
<dbReference type="WBParaSite" id="TREG1_5540.1">
    <property type="protein sequence ID" value="TREG1_5540.1"/>
    <property type="gene ID" value="TREG1_5540"/>
</dbReference>
<keyword evidence="1" id="KW-1185">Reference proteome</keyword>
<dbReference type="WBParaSite" id="TREG1_5630.1">
    <property type="protein sequence ID" value="TREG1_5630.1"/>
    <property type="gene ID" value="TREG1_5630"/>
</dbReference>
<accession>A0AA85K4Z1</accession>
<reference evidence="2 3" key="2">
    <citation type="submission" date="2023-11" db="UniProtKB">
        <authorList>
            <consortium name="WormBaseParasite"/>
        </authorList>
    </citation>
    <scope>IDENTIFICATION</scope>
</reference>
<dbReference type="AlphaFoldDB" id="A0AA85K4Z1"/>
<evidence type="ECO:0000313" key="2">
    <source>
        <dbReference type="WBParaSite" id="TREG1_137890.1"/>
    </source>
</evidence>
<name>A0AA85K4Z1_TRIRE</name>
<dbReference type="WBParaSite" id="TREG1_5610.1">
    <property type="protein sequence ID" value="TREG1_5610.1"/>
    <property type="gene ID" value="TREG1_5610"/>
</dbReference>
<organism evidence="1 3">
    <name type="scientific">Trichobilharzia regenti</name>
    <name type="common">Nasal bird schistosome</name>
    <dbReference type="NCBI Taxonomy" id="157069"/>
    <lineage>
        <taxon>Eukaryota</taxon>
        <taxon>Metazoa</taxon>
        <taxon>Spiralia</taxon>
        <taxon>Lophotrochozoa</taxon>
        <taxon>Platyhelminthes</taxon>
        <taxon>Trematoda</taxon>
        <taxon>Digenea</taxon>
        <taxon>Strigeidida</taxon>
        <taxon>Schistosomatoidea</taxon>
        <taxon>Schistosomatidae</taxon>
        <taxon>Trichobilharzia</taxon>
    </lineage>
</organism>